<keyword evidence="4" id="KW-1185">Reference proteome</keyword>
<dbReference type="EMBL" id="CDSF01000097">
    <property type="protein sequence ID" value="CEP00071.1"/>
    <property type="molecule type" value="Genomic_DNA"/>
</dbReference>
<dbReference type="CDD" id="cd08241">
    <property type="entry name" value="QOR1"/>
    <property type="match status" value="1"/>
</dbReference>
<dbReference type="InterPro" id="IPR036291">
    <property type="entry name" value="NAD(P)-bd_dom_sf"/>
</dbReference>
<evidence type="ECO:0000313" key="3">
    <source>
        <dbReference type="EMBL" id="SPR00191.1"/>
    </source>
</evidence>
<protein>
    <recommendedName>
        <fullName evidence="1">Enoyl reductase (ER) domain-containing protein</fullName>
    </recommendedName>
</protein>
<dbReference type="Pfam" id="PF08240">
    <property type="entry name" value="ADH_N"/>
    <property type="match status" value="1"/>
</dbReference>
<name>A0A0G4IYC9_PLABS</name>
<proteinExistence type="predicted"/>
<dbReference type="InterPro" id="IPR013154">
    <property type="entry name" value="ADH-like_N"/>
</dbReference>
<evidence type="ECO:0000313" key="5">
    <source>
        <dbReference type="Proteomes" id="UP000290189"/>
    </source>
</evidence>
<dbReference type="Proteomes" id="UP000039324">
    <property type="component" value="Unassembled WGS sequence"/>
</dbReference>
<dbReference type="Gene3D" id="3.90.180.10">
    <property type="entry name" value="Medium-chain alcohol dehydrogenases, catalytic domain"/>
    <property type="match status" value="1"/>
</dbReference>
<reference evidence="3 5" key="2">
    <citation type="submission" date="2018-03" db="EMBL/GenBank/DDBJ databases">
        <authorList>
            <person name="Fogelqvist J."/>
        </authorList>
    </citation>
    <scope>NUCLEOTIDE SEQUENCE [LARGE SCALE GENOMIC DNA]</scope>
</reference>
<dbReference type="PANTHER" id="PTHR43677:SF4">
    <property type="entry name" value="QUINONE OXIDOREDUCTASE-LIKE PROTEIN 2"/>
    <property type="match status" value="1"/>
</dbReference>
<dbReference type="STRING" id="37360.A0A0G4IYC9"/>
<dbReference type="PANTHER" id="PTHR43677">
    <property type="entry name" value="SHORT-CHAIN DEHYDROGENASE/REDUCTASE"/>
    <property type="match status" value="1"/>
</dbReference>
<gene>
    <name evidence="2" type="ORF">PBRA_007805</name>
    <name evidence="3" type="ORF">PLBR_LOCUS7406</name>
</gene>
<dbReference type="Pfam" id="PF00107">
    <property type="entry name" value="ADH_zinc_N"/>
    <property type="match status" value="1"/>
</dbReference>
<dbReference type="SUPFAM" id="SSF50129">
    <property type="entry name" value="GroES-like"/>
    <property type="match status" value="1"/>
</dbReference>
<dbReference type="InterPro" id="IPR020843">
    <property type="entry name" value="ER"/>
</dbReference>
<evidence type="ECO:0000313" key="4">
    <source>
        <dbReference type="Proteomes" id="UP000039324"/>
    </source>
</evidence>
<accession>A0A0G4IYC9</accession>
<dbReference type="Proteomes" id="UP000290189">
    <property type="component" value="Unassembled WGS sequence"/>
</dbReference>
<dbReference type="OMA" id="GKHQNNT"/>
<dbReference type="SMART" id="SM00829">
    <property type="entry name" value="PKS_ER"/>
    <property type="match status" value="1"/>
</dbReference>
<evidence type="ECO:0000313" key="2">
    <source>
        <dbReference type="EMBL" id="CEP00071.1"/>
    </source>
</evidence>
<evidence type="ECO:0000259" key="1">
    <source>
        <dbReference type="SMART" id="SM00829"/>
    </source>
</evidence>
<dbReference type="OrthoDB" id="10257049at2759"/>
<dbReference type="GO" id="GO:0016491">
    <property type="term" value="F:oxidoreductase activity"/>
    <property type="evidence" value="ECO:0007669"/>
    <property type="project" value="InterPro"/>
</dbReference>
<dbReference type="EMBL" id="OVEO01000013">
    <property type="protein sequence ID" value="SPR00191.1"/>
    <property type="molecule type" value="Genomic_DNA"/>
</dbReference>
<reference evidence="2 4" key="1">
    <citation type="submission" date="2015-02" db="EMBL/GenBank/DDBJ databases">
        <authorList>
            <person name="Chooi Y.-H."/>
        </authorList>
    </citation>
    <scope>NUCLEOTIDE SEQUENCE [LARGE SCALE GENOMIC DNA]</scope>
    <source>
        <strain evidence="2">E3</strain>
    </source>
</reference>
<sequence length="335" mass="35730">MCALVVHDYEQGAPVWESGAPGPSCGDAPPPGVAVVRVVAAGLNFFDVLMCRGKYQYRPAVPFVPGVEFAGVVEHVGAGSPIPVGARVFGSLPKAGAYARRIAVPLQYLLPIPETLTFDEAAAFGMVYATSHFALIDRGDLREGCRVLVLGAAGGIGLASVQIAKAYGATVIGVVDGDSKREAVLRAGADAVVNYRTDRDWPKSAWRHLEEQGADLIVDTVGGSATTQAMKCIAWNGRLLVVGFTSGSIPSMPLNLPLLKQSSIVGVFWGAAIQKDRRVYARTFNRLFALLDEGKIRPVVSERFPVQQIGLALQRLMSRETVGKIVLTFEPNSNL</sequence>
<feature type="domain" description="Enoyl reductase (ER)" evidence="1">
    <location>
        <begin position="12"/>
        <end position="327"/>
    </location>
</feature>
<dbReference type="SUPFAM" id="SSF51735">
    <property type="entry name" value="NAD(P)-binding Rossmann-fold domains"/>
    <property type="match status" value="1"/>
</dbReference>
<geneLocation type="mitochondrion" evidence="3"/>
<organism evidence="2 4">
    <name type="scientific">Plasmodiophora brassicae</name>
    <name type="common">Clubroot disease agent</name>
    <dbReference type="NCBI Taxonomy" id="37360"/>
    <lineage>
        <taxon>Eukaryota</taxon>
        <taxon>Sar</taxon>
        <taxon>Rhizaria</taxon>
        <taxon>Endomyxa</taxon>
        <taxon>Phytomyxea</taxon>
        <taxon>Plasmodiophorida</taxon>
        <taxon>Plasmodiophoridae</taxon>
        <taxon>Plasmodiophora</taxon>
    </lineage>
</organism>
<keyword evidence="3" id="KW-0496">Mitochondrion</keyword>
<dbReference type="InterPro" id="IPR013149">
    <property type="entry name" value="ADH-like_C"/>
</dbReference>
<dbReference type="InterPro" id="IPR051397">
    <property type="entry name" value="Zn-ADH-like_protein"/>
</dbReference>
<dbReference type="Gene3D" id="3.40.50.720">
    <property type="entry name" value="NAD(P)-binding Rossmann-like Domain"/>
    <property type="match status" value="1"/>
</dbReference>
<dbReference type="AlphaFoldDB" id="A0A0G4IYC9"/>
<dbReference type="InterPro" id="IPR011032">
    <property type="entry name" value="GroES-like_sf"/>
</dbReference>